<evidence type="ECO:0000313" key="2">
    <source>
        <dbReference type="Proteomes" id="UP000006671"/>
    </source>
</evidence>
<dbReference type="InParanoid" id="D2VS22"/>
<accession>D2VS22</accession>
<organism evidence="2">
    <name type="scientific">Naegleria gruberi</name>
    <name type="common">Amoeba</name>
    <dbReference type="NCBI Taxonomy" id="5762"/>
    <lineage>
        <taxon>Eukaryota</taxon>
        <taxon>Discoba</taxon>
        <taxon>Heterolobosea</taxon>
        <taxon>Tetramitia</taxon>
        <taxon>Eutetramitia</taxon>
        <taxon>Vahlkampfiidae</taxon>
        <taxon>Naegleria</taxon>
    </lineage>
</organism>
<dbReference type="VEuPathDB" id="AmoebaDB:NAEGRDRAFT_71785"/>
<gene>
    <name evidence="1" type="ORF">NAEGRDRAFT_71785</name>
</gene>
<dbReference type="KEGG" id="ngr:NAEGRDRAFT_71785"/>
<keyword evidence="2" id="KW-1185">Reference proteome</keyword>
<protein>
    <submittedName>
        <fullName evidence="1">Predicted protein</fullName>
    </submittedName>
</protein>
<dbReference type="AlphaFoldDB" id="D2VS22"/>
<reference evidence="1 2" key="1">
    <citation type="journal article" date="2010" name="Cell">
        <title>The genome of Naegleria gruberi illuminates early eukaryotic versatility.</title>
        <authorList>
            <person name="Fritz-Laylin L.K."/>
            <person name="Prochnik S.E."/>
            <person name="Ginger M.L."/>
            <person name="Dacks J.B."/>
            <person name="Carpenter M.L."/>
            <person name="Field M.C."/>
            <person name="Kuo A."/>
            <person name="Paredez A."/>
            <person name="Chapman J."/>
            <person name="Pham J."/>
            <person name="Shu S."/>
            <person name="Neupane R."/>
            <person name="Cipriano M."/>
            <person name="Mancuso J."/>
            <person name="Tu H."/>
            <person name="Salamov A."/>
            <person name="Lindquist E."/>
            <person name="Shapiro H."/>
            <person name="Lucas S."/>
            <person name="Grigoriev I.V."/>
            <person name="Cande W.Z."/>
            <person name="Fulton C."/>
            <person name="Rokhsar D.S."/>
            <person name="Dawson S.C."/>
        </authorList>
    </citation>
    <scope>NUCLEOTIDE SEQUENCE [LARGE SCALE GENOMIC DNA]</scope>
    <source>
        <strain evidence="1 2">NEG-M</strain>
    </source>
</reference>
<dbReference type="EMBL" id="GG738893">
    <property type="protein sequence ID" value="EFC40271.1"/>
    <property type="molecule type" value="Genomic_DNA"/>
</dbReference>
<dbReference type="Proteomes" id="UP000006671">
    <property type="component" value="Unassembled WGS sequence"/>
</dbReference>
<proteinExistence type="predicted"/>
<dbReference type="GeneID" id="8854702"/>
<sequence length="130" mass="15155">MSRYGLRFFRTPSQKEDRALTVEPSNESLITVRKLFMIECKMEILNILQLASDHESVMGNLKEDETDSDSDKKIVSKSSAEERIKYYSNQLEESKKIVQDLDFIQLVENENNLDALERLKIRVVDPEEIN</sequence>
<name>D2VS22_NAEGR</name>
<evidence type="ECO:0000313" key="1">
    <source>
        <dbReference type="EMBL" id="EFC40271.1"/>
    </source>
</evidence>
<dbReference type="RefSeq" id="XP_002673015.1">
    <property type="nucleotide sequence ID" value="XM_002672969.1"/>
</dbReference>